<dbReference type="EMBL" id="JAVHNS010000018">
    <property type="protein sequence ID" value="KAK6331514.1"/>
    <property type="molecule type" value="Genomic_DNA"/>
</dbReference>
<evidence type="ECO:0000313" key="4">
    <source>
        <dbReference type="EMBL" id="KAK6331514.1"/>
    </source>
</evidence>
<gene>
    <name evidence="4" type="ORF">TWF730_004595</name>
</gene>
<keyword evidence="1" id="KW-0175">Coiled coil</keyword>
<feature type="region of interest" description="Disordered" evidence="2">
    <location>
        <begin position="1"/>
        <end position="34"/>
    </location>
</feature>
<comment type="caution">
    <text evidence="4">The sequence shown here is derived from an EMBL/GenBank/DDBJ whole genome shotgun (WGS) entry which is preliminary data.</text>
</comment>
<protein>
    <submittedName>
        <fullName evidence="4">Uncharacterized protein</fullName>
    </submittedName>
</protein>
<name>A0AAV9TZ62_9PEZI</name>
<evidence type="ECO:0000256" key="3">
    <source>
        <dbReference type="SAM" id="Phobius"/>
    </source>
</evidence>
<evidence type="ECO:0000256" key="1">
    <source>
        <dbReference type="SAM" id="Coils"/>
    </source>
</evidence>
<dbReference type="AlphaFoldDB" id="A0AAV9TZ62"/>
<evidence type="ECO:0000313" key="5">
    <source>
        <dbReference type="Proteomes" id="UP001373714"/>
    </source>
</evidence>
<reference evidence="4 5" key="1">
    <citation type="submission" date="2019-10" db="EMBL/GenBank/DDBJ databases">
        <authorList>
            <person name="Palmer J.M."/>
        </authorList>
    </citation>
    <scope>NUCLEOTIDE SEQUENCE [LARGE SCALE GENOMIC DNA]</scope>
    <source>
        <strain evidence="4 5">TWF730</strain>
    </source>
</reference>
<feature type="compositionally biased region" description="Basic and acidic residues" evidence="2">
    <location>
        <begin position="195"/>
        <end position="237"/>
    </location>
</feature>
<keyword evidence="3" id="KW-1133">Transmembrane helix</keyword>
<keyword evidence="3" id="KW-0472">Membrane</keyword>
<organism evidence="4 5">
    <name type="scientific">Orbilia blumenaviensis</name>
    <dbReference type="NCBI Taxonomy" id="1796055"/>
    <lineage>
        <taxon>Eukaryota</taxon>
        <taxon>Fungi</taxon>
        <taxon>Dikarya</taxon>
        <taxon>Ascomycota</taxon>
        <taxon>Pezizomycotina</taxon>
        <taxon>Orbiliomycetes</taxon>
        <taxon>Orbiliales</taxon>
        <taxon>Orbiliaceae</taxon>
        <taxon>Orbilia</taxon>
    </lineage>
</organism>
<evidence type="ECO:0000256" key="2">
    <source>
        <dbReference type="SAM" id="MobiDB-lite"/>
    </source>
</evidence>
<feature type="compositionally biased region" description="Polar residues" evidence="2">
    <location>
        <begin position="1"/>
        <end position="26"/>
    </location>
</feature>
<sequence>MASSVTKAMARPSTTGAKPTTLQITSPPSPTKSLDPYISRLLSYPTDADGIWRATEGRTGTTVPYRFIVATIAIFLLIIIYALCWICVRREINPKDGSRKFRSKKGDRKKVEAEFRKRVFQMMKLREFKAEMEEIEREKKRLMEEGLGKLDRGIEEGKEGIRWAKMKGAMKMGEFEDEPTLFTAMRKRMTGNEGQKNEREKKREEKKATAEAKKKDKLEKKEAQKKRMEEEEEIRQKFKEEWEASVREVQETGRNRNRILSKRELTEGRRYVPRLY</sequence>
<keyword evidence="5" id="KW-1185">Reference proteome</keyword>
<proteinExistence type="predicted"/>
<feature type="region of interest" description="Disordered" evidence="2">
    <location>
        <begin position="189"/>
        <end position="237"/>
    </location>
</feature>
<accession>A0AAV9TZ62</accession>
<feature type="coiled-coil region" evidence="1">
    <location>
        <begin position="118"/>
        <end position="145"/>
    </location>
</feature>
<feature type="transmembrane region" description="Helical" evidence="3">
    <location>
        <begin position="67"/>
        <end position="88"/>
    </location>
</feature>
<dbReference type="Proteomes" id="UP001373714">
    <property type="component" value="Unassembled WGS sequence"/>
</dbReference>
<keyword evidence="3" id="KW-0812">Transmembrane</keyword>